<evidence type="ECO:0000313" key="2">
    <source>
        <dbReference type="Proteomes" id="UP000271554"/>
    </source>
</evidence>
<organism evidence="1 2">
    <name type="scientific">Streptomyces hundungensis</name>
    <dbReference type="NCBI Taxonomy" id="1077946"/>
    <lineage>
        <taxon>Bacteria</taxon>
        <taxon>Bacillati</taxon>
        <taxon>Actinomycetota</taxon>
        <taxon>Actinomycetes</taxon>
        <taxon>Kitasatosporales</taxon>
        <taxon>Streptomycetaceae</taxon>
        <taxon>Streptomyces</taxon>
    </lineage>
</organism>
<sequence length="74" mass="8264">MFASQPPGTGYYTMPLAEAPPQDAEECGACTALTARLRLAVRERDQSAEVDARVRIRRHMRQEHDTEIPLPSTP</sequence>
<dbReference type="KEGG" id="shun:DWB77_05827"/>
<proteinExistence type="predicted"/>
<dbReference type="OrthoDB" id="4254348at2"/>
<evidence type="ECO:0000313" key="1">
    <source>
        <dbReference type="EMBL" id="AYG83629.1"/>
    </source>
</evidence>
<protein>
    <submittedName>
        <fullName evidence="1">Uncharacterized protein</fullName>
    </submittedName>
</protein>
<dbReference type="RefSeq" id="WP_120724525.1">
    <property type="nucleotide sequence ID" value="NZ_CP032698.1"/>
</dbReference>
<accession>A0A387HJD1</accession>
<name>A0A387HJD1_9ACTN</name>
<keyword evidence="2" id="KW-1185">Reference proteome</keyword>
<dbReference type="AlphaFoldDB" id="A0A387HJD1"/>
<dbReference type="Proteomes" id="UP000271554">
    <property type="component" value="Chromosome"/>
</dbReference>
<gene>
    <name evidence="1" type="ORF">DWB77_05827</name>
</gene>
<dbReference type="EMBL" id="CP032698">
    <property type="protein sequence ID" value="AYG83629.1"/>
    <property type="molecule type" value="Genomic_DNA"/>
</dbReference>
<reference evidence="1 2" key="1">
    <citation type="submission" date="2018-10" db="EMBL/GenBank/DDBJ databases">
        <title>Relationship between Morphology and Antimicrobial Activity in Streptomyces.</title>
        <authorList>
            <person name="Kang H.J."/>
            <person name="Kim S.B."/>
        </authorList>
    </citation>
    <scope>NUCLEOTIDE SEQUENCE [LARGE SCALE GENOMIC DNA]</scope>
    <source>
        <strain evidence="1 2">BH38</strain>
    </source>
</reference>